<dbReference type="InterPro" id="IPR003838">
    <property type="entry name" value="ABC3_permease_C"/>
</dbReference>
<feature type="transmembrane region" description="Helical" evidence="8">
    <location>
        <begin position="324"/>
        <end position="350"/>
    </location>
</feature>
<protein>
    <submittedName>
        <fullName evidence="10">FtsX-like permease family protein</fullName>
    </submittedName>
</protein>
<dbReference type="EMBL" id="JBHUGD010000003">
    <property type="protein sequence ID" value="MFD1946845.1"/>
    <property type="molecule type" value="Genomic_DNA"/>
</dbReference>
<feature type="transmembrane region" description="Helical" evidence="8">
    <location>
        <begin position="415"/>
        <end position="437"/>
    </location>
</feature>
<evidence type="ECO:0000256" key="6">
    <source>
        <dbReference type="ARBA" id="ARBA00038076"/>
    </source>
</evidence>
<comment type="subcellular location">
    <subcellularLocation>
        <location evidence="1">Cell membrane</location>
        <topology evidence="1">Multi-pass membrane protein</topology>
    </subcellularLocation>
</comment>
<feature type="region of interest" description="Disordered" evidence="7">
    <location>
        <begin position="80"/>
        <end position="106"/>
    </location>
</feature>
<sequence length="872" mass="90634">MKGLRSWVPALRVARRETVRGRGRSILVLVMIALPVLGVTAADVVRATADVSGAEAMDRRLGTADALVQVQRGIEEVEQMPDPMRDGWGGGGSRPGNDRPDLDDLSTALGRDLRGVELREGGARVETDAGVADVQAVETELADPLTDGLYRLTDGRVPVAPDEVLVNGALAERGIGLGDDLVVRNGPTLEVVGIGENATYRGFPVAVTTLGGFDLRSYGGGEWLVDAGGDVTWDDVLAMNAVGGVVTSRAVLLDPPPASELSAGHGDQGMSEDALAVLALVVVMALMEVVLLAGPAFAVIARRMQRSLALMAAGGATPRQARRVVLATGLVLGTLGSALGVVLGLLVAWLSLPIVQRFTDSWLGPFDVPWLHLVGIAGFGLLSAFLAAVVPAWIASRQDVAAVLAGRRGEGRPSVRSPILGVVLVATGIGVSVWGAVEKVPLSIAVASVVTVLGMVLLVPVAVQLVSRAAKHLPLSTRYAVRDAARHRTRTVPAVAAVAATVAGVVALGIATASDEEQSEATYTHRLGMGQASLTSYGAKPDWAAYEAAARQFVPDARVAPVTGLADGGRRWTNVGFRVDGRGRVLSMWSSWVTSVPVSTDGQVPDVVQGLSEEQEQAAQDVLAAGGVVVFTDRGVEGEEAEVVARRYEKRGPVDRTRATLPALVVPVTGREATVSGILSAAAADRLGVDYRTVGLVLDGVPITPEQEADVTEALGSLGDTMEFYVERGYQPDDDYVIILLILGGLGALLMLGGTLTATFLSVSDAKPDLATLAAVGASPRTRRRVAASYALVIGALGAVLGTLVGFVPGIAATYPLTGADWVQDLDPALPSHFLDVPWLLIGSLVLALPLVTAAIVGVTTRSRLPLVARID</sequence>
<accession>A0ABW4TJV6</accession>
<evidence type="ECO:0000256" key="7">
    <source>
        <dbReference type="SAM" id="MobiDB-lite"/>
    </source>
</evidence>
<dbReference type="PANTHER" id="PTHR30572">
    <property type="entry name" value="MEMBRANE COMPONENT OF TRANSPORTER-RELATED"/>
    <property type="match status" value="1"/>
</dbReference>
<keyword evidence="11" id="KW-1185">Reference proteome</keyword>
<feature type="transmembrane region" description="Helical" evidence="8">
    <location>
        <begin position="370"/>
        <end position="394"/>
    </location>
</feature>
<evidence type="ECO:0000256" key="1">
    <source>
        <dbReference type="ARBA" id="ARBA00004651"/>
    </source>
</evidence>
<feature type="transmembrane region" description="Helical" evidence="8">
    <location>
        <begin position="443"/>
        <end position="470"/>
    </location>
</feature>
<evidence type="ECO:0000256" key="4">
    <source>
        <dbReference type="ARBA" id="ARBA00022989"/>
    </source>
</evidence>
<evidence type="ECO:0000259" key="9">
    <source>
        <dbReference type="Pfam" id="PF02687"/>
    </source>
</evidence>
<comment type="similarity">
    <text evidence="6">Belongs to the ABC-4 integral membrane protein family.</text>
</comment>
<dbReference type="PANTHER" id="PTHR30572:SF4">
    <property type="entry name" value="ABC TRANSPORTER PERMEASE YTRF"/>
    <property type="match status" value="1"/>
</dbReference>
<dbReference type="InterPro" id="IPR050250">
    <property type="entry name" value="Macrolide_Exporter_MacB"/>
</dbReference>
<feature type="domain" description="ABC3 transporter permease C-terminal" evidence="9">
    <location>
        <begin position="282"/>
        <end position="399"/>
    </location>
</feature>
<feature type="transmembrane region" description="Helical" evidence="8">
    <location>
        <begin position="275"/>
        <end position="301"/>
    </location>
</feature>
<evidence type="ECO:0000256" key="5">
    <source>
        <dbReference type="ARBA" id="ARBA00023136"/>
    </source>
</evidence>
<feature type="transmembrane region" description="Helical" evidence="8">
    <location>
        <begin position="491"/>
        <end position="511"/>
    </location>
</feature>
<keyword evidence="2" id="KW-1003">Cell membrane</keyword>
<keyword evidence="5 8" id="KW-0472">Membrane</keyword>
<keyword evidence="3 8" id="KW-0812">Transmembrane</keyword>
<dbReference type="Proteomes" id="UP001597351">
    <property type="component" value="Unassembled WGS sequence"/>
</dbReference>
<name>A0ABW4TJV6_9ACTN</name>
<gene>
    <name evidence="10" type="ORF">ACFSDE_08575</name>
</gene>
<feature type="domain" description="ABC3 transporter permease C-terminal" evidence="9">
    <location>
        <begin position="742"/>
        <end position="857"/>
    </location>
</feature>
<comment type="caution">
    <text evidence="10">The sequence shown here is derived from an EMBL/GenBank/DDBJ whole genome shotgun (WGS) entry which is preliminary data.</text>
</comment>
<feature type="transmembrane region" description="Helical" evidence="8">
    <location>
        <begin position="790"/>
        <end position="817"/>
    </location>
</feature>
<evidence type="ECO:0000256" key="8">
    <source>
        <dbReference type="SAM" id="Phobius"/>
    </source>
</evidence>
<evidence type="ECO:0000313" key="10">
    <source>
        <dbReference type="EMBL" id="MFD1946845.1"/>
    </source>
</evidence>
<proteinExistence type="inferred from homology"/>
<evidence type="ECO:0000256" key="3">
    <source>
        <dbReference type="ARBA" id="ARBA00022692"/>
    </source>
</evidence>
<evidence type="ECO:0000256" key="2">
    <source>
        <dbReference type="ARBA" id="ARBA00022475"/>
    </source>
</evidence>
<reference evidence="11" key="1">
    <citation type="journal article" date="2019" name="Int. J. Syst. Evol. Microbiol.">
        <title>The Global Catalogue of Microorganisms (GCM) 10K type strain sequencing project: providing services to taxonomists for standard genome sequencing and annotation.</title>
        <authorList>
            <consortium name="The Broad Institute Genomics Platform"/>
            <consortium name="The Broad Institute Genome Sequencing Center for Infectious Disease"/>
            <person name="Wu L."/>
            <person name="Ma J."/>
        </authorList>
    </citation>
    <scope>NUCLEOTIDE SEQUENCE [LARGE SCALE GENOMIC DNA]</scope>
    <source>
        <strain evidence="11">CGMCC 1.12477</strain>
    </source>
</reference>
<feature type="transmembrane region" description="Helical" evidence="8">
    <location>
        <begin position="736"/>
        <end position="761"/>
    </location>
</feature>
<keyword evidence="4 8" id="KW-1133">Transmembrane helix</keyword>
<feature type="transmembrane region" description="Helical" evidence="8">
    <location>
        <begin position="837"/>
        <end position="860"/>
    </location>
</feature>
<dbReference type="Pfam" id="PF02687">
    <property type="entry name" value="FtsX"/>
    <property type="match status" value="2"/>
</dbReference>
<evidence type="ECO:0000313" key="11">
    <source>
        <dbReference type="Proteomes" id="UP001597351"/>
    </source>
</evidence>
<dbReference type="RefSeq" id="WP_343917378.1">
    <property type="nucleotide sequence ID" value="NZ_BAAAJT010000002.1"/>
</dbReference>
<organism evidence="10 11">
    <name type="scientific">Nocardioides aestuarii</name>
    <dbReference type="NCBI Taxonomy" id="252231"/>
    <lineage>
        <taxon>Bacteria</taxon>
        <taxon>Bacillati</taxon>
        <taxon>Actinomycetota</taxon>
        <taxon>Actinomycetes</taxon>
        <taxon>Propionibacteriales</taxon>
        <taxon>Nocardioidaceae</taxon>
        <taxon>Nocardioides</taxon>
    </lineage>
</organism>